<protein>
    <submittedName>
        <fullName evidence="2">Uncharacterized protein</fullName>
    </submittedName>
</protein>
<comment type="caution">
    <text evidence="2">The sequence shown here is derived from an EMBL/GenBank/DDBJ whole genome shotgun (WGS) entry which is preliminary data.</text>
</comment>
<accession>A0ABD2MZM7</accession>
<dbReference type="Proteomes" id="UP001516400">
    <property type="component" value="Unassembled WGS sequence"/>
</dbReference>
<feature type="compositionally biased region" description="Basic and acidic residues" evidence="1">
    <location>
        <begin position="63"/>
        <end position="75"/>
    </location>
</feature>
<evidence type="ECO:0000313" key="2">
    <source>
        <dbReference type="EMBL" id="KAL3271617.1"/>
    </source>
</evidence>
<evidence type="ECO:0000256" key="1">
    <source>
        <dbReference type="SAM" id="MobiDB-lite"/>
    </source>
</evidence>
<dbReference type="AlphaFoldDB" id="A0ABD2MZM7"/>
<gene>
    <name evidence="2" type="ORF">HHI36_022092</name>
</gene>
<dbReference type="EMBL" id="JABFTP020000042">
    <property type="protein sequence ID" value="KAL3271617.1"/>
    <property type="molecule type" value="Genomic_DNA"/>
</dbReference>
<feature type="region of interest" description="Disordered" evidence="1">
    <location>
        <begin position="41"/>
        <end position="106"/>
    </location>
</feature>
<feature type="compositionally biased region" description="Polar residues" evidence="1">
    <location>
        <begin position="48"/>
        <end position="59"/>
    </location>
</feature>
<reference evidence="2 3" key="1">
    <citation type="journal article" date="2021" name="BMC Biol.">
        <title>Horizontally acquired antibacterial genes associated with adaptive radiation of ladybird beetles.</title>
        <authorList>
            <person name="Li H.S."/>
            <person name="Tang X.F."/>
            <person name="Huang Y.H."/>
            <person name="Xu Z.Y."/>
            <person name="Chen M.L."/>
            <person name="Du X.Y."/>
            <person name="Qiu B.Y."/>
            <person name="Chen P.T."/>
            <person name="Zhang W."/>
            <person name="Slipinski A."/>
            <person name="Escalona H.E."/>
            <person name="Waterhouse R.M."/>
            <person name="Zwick A."/>
            <person name="Pang H."/>
        </authorList>
    </citation>
    <scope>NUCLEOTIDE SEQUENCE [LARGE SCALE GENOMIC DNA]</scope>
    <source>
        <strain evidence="2">SYSU2018</strain>
    </source>
</reference>
<organism evidence="2 3">
    <name type="scientific">Cryptolaemus montrouzieri</name>
    <dbReference type="NCBI Taxonomy" id="559131"/>
    <lineage>
        <taxon>Eukaryota</taxon>
        <taxon>Metazoa</taxon>
        <taxon>Ecdysozoa</taxon>
        <taxon>Arthropoda</taxon>
        <taxon>Hexapoda</taxon>
        <taxon>Insecta</taxon>
        <taxon>Pterygota</taxon>
        <taxon>Neoptera</taxon>
        <taxon>Endopterygota</taxon>
        <taxon>Coleoptera</taxon>
        <taxon>Polyphaga</taxon>
        <taxon>Cucujiformia</taxon>
        <taxon>Coccinelloidea</taxon>
        <taxon>Coccinellidae</taxon>
        <taxon>Scymninae</taxon>
        <taxon>Scymnini</taxon>
        <taxon>Cryptolaemus</taxon>
    </lineage>
</organism>
<proteinExistence type="predicted"/>
<name>A0ABD2MZM7_9CUCU</name>
<keyword evidence="3" id="KW-1185">Reference proteome</keyword>
<feature type="compositionally biased region" description="Polar residues" evidence="1">
    <location>
        <begin position="76"/>
        <end position="96"/>
    </location>
</feature>
<evidence type="ECO:0000313" key="3">
    <source>
        <dbReference type="Proteomes" id="UP001516400"/>
    </source>
</evidence>
<sequence length="179" mass="19903">MFSSTNVFENSLRGRDIISVETKNPKNHSWCKGNYHGHGNYTTKEKLSQSSPFQRNGSLRGSRRSEKLKKCDSAKSETSQKSANSEGASESDSLDSVKNFESVDERKTTVSSDVCNRLFSNGTKASEAKMRHLDIFDLDDTSWESALPKNKPARPKVSNSDGFSNIPLVLIPIVILSRK</sequence>